<dbReference type="EMBL" id="CAJVCH010563497">
    <property type="protein sequence ID" value="CAG7832102.1"/>
    <property type="molecule type" value="Genomic_DNA"/>
</dbReference>
<feature type="signal peptide" evidence="1">
    <location>
        <begin position="1"/>
        <end position="27"/>
    </location>
</feature>
<sequence>MLQKIISFLIPAIVLVVIPEIISDGRTCPIVKTFECANGSYIDAKFECDG</sequence>
<dbReference type="Proteomes" id="UP000708208">
    <property type="component" value="Unassembled WGS sequence"/>
</dbReference>
<name>A0A8J2LL28_9HEXA</name>
<organism evidence="2 3">
    <name type="scientific">Allacma fusca</name>
    <dbReference type="NCBI Taxonomy" id="39272"/>
    <lineage>
        <taxon>Eukaryota</taxon>
        <taxon>Metazoa</taxon>
        <taxon>Ecdysozoa</taxon>
        <taxon>Arthropoda</taxon>
        <taxon>Hexapoda</taxon>
        <taxon>Collembola</taxon>
        <taxon>Symphypleona</taxon>
        <taxon>Sminthuridae</taxon>
        <taxon>Allacma</taxon>
    </lineage>
</organism>
<accession>A0A8J2LL28</accession>
<reference evidence="2" key="1">
    <citation type="submission" date="2021-06" db="EMBL/GenBank/DDBJ databases">
        <authorList>
            <person name="Hodson N. C."/>
            <person name="Mongue J. A."/>
            <person name="Jaron S. K."/>
        </authorList>
    </citation>
    <scope>NUCLEOTIDE SEQUENCE</scope>
</reference>
<keyword evidence="3" id="KW-1185">Reference proteome</keyword>
<proteinExistence type="predicted"/>
<evidence type="ECO:0000313" key="3">
    <source>
        <dbReference type="Proteomes" id="UP000708208"/>
    </source>
</evidence>
<protein>
    <submittedName>
        <fullName evidence="2">Uncharacterized protein</fullName>
    </submittedName>
</protein>
<keyword evidence="1" id="KW-0732">Signal</keyword>
<evidence type="ECO:0000256" key="1">
    <source>
        <dbReference type="SAM" id="SignalP"/>
    </source>
</evidence>
<evidence type="ECO:0000313" key="2">
    <source>
        <dbReference type="EMBL" id="CAG7832102.1"/>
    </source>
</evidence>
<feature type="chain" id="PRO_5035288432" evidence="1">
    <location>
        <begin position="28"/>
        <end position="50"/>
    </location>
</feature>
<comment type="caution">
    <text evidence="2">The sequence shown here is derived from an EMBL/GenBank/DDBJ whole genome shotgun (WGS) entry which is preliminary data.</text>
</comment>
<dbReference type="AlphaFoldDB" id="A0A8J2LL28"/>
<gene>
    <name evidence="2" type="ORF">AFUS01_LOCUS41808</name>
</gene>
<feature type="non-terminal residue" evidence="2">
    <location>
        <position position="50"/>
    </location>
</feature>